<gene>
    <name evidence="2" type="ORF">CEP52_013580</name>
</gene>
<keyword evidence="1" id="KW-0812">Transmembrane</keyword>
<reference evidence="2 3" key="1">
    <citation type="submission" date="2017-06" db="EMBL/GenBank/DDBJ databases">
        <title>Comparative genomic analysis of Ambrosia Fusariam Clade fungi.</title>
        <authorList>
            <person name="Stajich J.E."/>
            <person name="Carrillo J."/>
            <person name="Kijimoto T."/>
            <person name="Eskalen A."/>
            <person name="O'Donnell K."/>
            <person name="Kasson M."/>
        </authorList>
    </citation>
    <scope>NUCLEOTIDE SEQUENCE [LARGE SCALE GENOMIC DNA]</scope>
    <source>
        <strain evidence="2 3">NRRL62579</strain>
    </source>
</reference>
<accession>A0A428SSS7</accession>
<evidence type="ECO:0000313" key="3">
    <source>
        <dbReference type="Proteomes" id="UP000287144"/>
    </source>
</evidence>
<evidence type="ECO:0000313" key="2">
    <source>
        <dbReference type="EMBL" id="RSL92842.1"/>
    </source>
</evidence>
<name>A0A428SSS7_9HYPO</name>
<dbReference type="Proteomes" id="UP000287144">
    <property type="component" value="Unassembled WGS sequence"/>
</dbReference>
<protein>
    <submittedName>
        <fullName evidence="2">Uncharacterized protein</fullName>
    </submittedName>
</protein>
<dbReference type="EMBL" id="NKCK01000195">
    <property type="protein sequence ID" value="RSL92842.1"/>
    <property type="molecule type" value="Genomic_DNA"/>
</dbReference>
<proteinExistence type="predicted"/>
<feature type="transmembrane region" description="Helical" evidence="1">
    <location>
        <begin position="12"/>
        <end position="29"/>
    </location>
</feature>
<evidence type="ECO:0000256" key="1">
    <source>
        <dbReference type="SAM" id="Phobius"/>
    </source>
</evidence>
<organism evidence="2 3">
    <name type="scientific">Fusarium oligoseptatum</name>
    <dbReference type="NCBI Taxonomy" id="2604345"/>
    <lineage>
        <taxon>Eukaryota</taxon>
        <taxon>Fungi</taxon>
        <taxon>Dikarya</taxon>
        <taxon>Ascomycota</taxon>
        <taxon>Pezizomycotina</taxon>
        <taxon>Sordariomycetes</taxon>
        <taxon>Hypocreomycetidae</taxon>
        <taxon>Hypocreales</taxon>
        <taxon>Nectriaceae</taxon>
        <taxon>Fusarium</taxon>
        <taxon>Fusarium solani species complex</taxon>
    </lineage>
</organism>
<dbReference type="AlphaFoldDB" id="A0A428SSS7"/>
<sequence length="83" mass="9630">MTKKNSSHQLPFRHIMTMVFIQAQSLVWLDRQKYSRTMKVKLDSKVSAMTRVLVFEMRLFKDSSLLPLGIAVDGSNQERVMAQ</sequence>
<keyword evidence="3" id="KW-1185">Reference proteome</keyword>
<keyword evidence="1" id="KW-1133">Transmembrane helix</keyword>
<keyword evidence="1" id="KW-0472">Membrane</keyword>
<comment type="caution">
    <text evidence="2">The sequence shown here is derived from an EMBL/GenBank/DDBJ whole genome shotgun (WGS) entry which is preliminary data.</text>
</comment>